<gene>
    <name evidence="1" type="ORF">P0O15_12075</name>
</gene>
<dbReference type="Gene3D" id="3.30.420.240">
    <property type="match status" value="1"/>
</dbReference>
<reference evidence="1 2" key="1">
    <citation type="submission" date="2023-03" db="EMBL/GenBank/DDBJ databases">
        <title>WGS of Methanotrichaceae archaeon Mx.</title>
        <authorList>
            <person name="Sorokin D.Y."/>
            <person name="Merkel A.Y."/>
        </authorList>
    </citation>
    <scope>NUCLEOTIDE SEQUENCE [LARGE SCALE GENOMIC DNA]</scope>
    <source>
        <strain evidence="1 2">Mx</strain>
    </source>
</reference>
<organism evidence="1 2">
    <name type="scientific">Candidatus Methanocrinis natronophilus</name>
    <dbReference type="NCBI Taxonomy" id="3033396"/>
    <lineage>
        <taxon>Archaea</taxon>
        <taxon>Methanobacteriati</taxon>
        <taxon>Methanobacteriota</taxon>
        <taxon>Stenosarchaea group</taxon>
        <taxon>Methanomicrobia</taxon>
        <taxon>Methanotrichales</taxon>
        <taxon>Methanotrichaceae</taxon>
        <taxon>Methanocrinis</taxon>
    </lineage>
</organism>
<evidence type="ECO:0000313" key="1">
    <source>
        <dbReference type="EMBL" id="MDF0591894.1"/>
    </source>
</evidence>
<keyword evidence="2" id="KW-1185">Reference proteome</keyword>
<evidence type="ECO:0008006" key="3">
    <source>
        <dbReference type="Google" id="ProtNLM"/>
    </source>
</evidence>
<comment type="caution">
    <text evidence="1">The sequence shown here is derived from an EMBL/GenBank/DDBJ whole genome shotgun (WGS) entry which is preliminary data.</text>
</comment>
<proteinExistence type="predicted"/>
<protein>
    <recommendedName>
        <fullName evidence="3">Terminase large subunit gp17-like C-terminal domain-containing protein</fullName>
    </recommendedName>
</protein>
<sequence>MYIVGVDLGQTHDFTAVAVAEKVGEGEGDRAIYNIRKLERIRGTSYADIAGRVGQIVRRLQDLDPGDRNRSRPPPDLVVDATGVGAGVVDMMDDLGLRPIRVLIHGGDRVTGEGRSYRVPKRDLVAAVQVLLQNEKLRIAPGEMTDVLVQELIGFRVKIDPETAHDSYSAWREKDHDDLVLAVALACWWGSRRIPLPTKFKFPPMVYHPRQNQPARRGPRRGDRW</sequence>
<name>A0ABT5XB00_9EURY</name>
<dbReference type="Proteomes" id="UP001220010">
    <property type="component" value="Unassembled WGS sequence"/>
</dbReference>
<dbReference type="RefSeq" id="WP_316967616.1">
    <property type="nucleotide sequence ID" value="NZ_JARFPK010000083.1"/>
</dbReference>
<accession>A0ABT5XB00</accession>
<dbReference type="EMBL" id="JARFPK010000083">
    <property type="protein sequence ID" value="MDF0591894.1"/>
    <property type="molecule type" value="Genomic_DNA"/>
</dbReference>
<evidence type="ECO:0000313" key="2">
    <source>
        <dbReference type="Proteomes" id="UP001220010"/>
    </source>
</evidence>